<evidence type="ECO:0000256" key="4">
    <source>
        <dbReference type="ARBA" id="ARBA00022694"/>
    </source>
</evidence>
<dbReference type="Gene3D" id="3.40.50.620">
    <property type="entry name" value="HUPs"/>
    <property type="match status" value="1"/>
</dbReference>
<protein>
    <recommendedName>
        <fullName evidence="8">tRNA(Ile)-lysidine synthase</fullName>
        <ecNumber evidence="8">6.3.4.19</ecNumber>
    </recommendedName>
    <alternativeName>
        <fullName evidence="8">tRNA(Ile)-2-lysyl-cytidine synthase</fullName>
    </alternativeName>
    <alternativeName>
        <fullName evidence="8">tRNA(Ile)-lysidine synthetase</fullName>
    </alternativeName>
</protein>
<keyword evidence="6 8" id="KW-0067">ATP-binding</keyword>
<sequence>MRLVDESLLCEICGLNKNSPILVGVSGGPDSVFLWHRLLELGFPVVIAHFDHGLRPDSRADAEWVKEQASRLNCRFILGQGDVETYAKQSGLSLEAAARQMRYHFLFEAAEANKCQAVAVGHTADDQVETVLLHLLRGSGLKGLCGMRFRMIIAEFSASIPLVRPLLGVWRRDIEVYLAQNKIAFRQDTTNRDPRFLRNRVRHELLPILDTYNPQIRRHLWQMSFSLQADYQIVDHVVQNAWQRCLGEERPDYLTFKRAEFCAEAEGVRANLIKEAAGRFSRDLYGSNFVSITRVMRFIQDGQPGQVEMEGGVQVVLDHSLIYFFPRGNWPVIPQWPLVSPGALIEIDVPGSLILNEGWILETSLAQSQEITVSGGQDPFTAYLDYATLRPPLLLRTRKPGDRFWPYGMSGPMRLSDFMVNVHLPRWVRDRWPLVFSGDSLVWVPGFRIAHPHRLTPFTREVLKLRMYRQNKSSSDHCC</sequence>
<keyword evidence="2 8" id="KW-0963">Cytoplasm</keyword>
<evidence type="ECO:0000256" key="1">
    <source>
        <dbReference type="ARBA" id="ARBA00004496"/>
    </source>
</evidence>
<keyword evidence="5 8" id="KW-0547">Nucleotide-binding</keyword>
<evidence type="ECO:0000256" key="5">
    <source>
        <dbReference type="ARBA" id="ARBA00022741"/>
    </source>
</evidence>
<comment type="catalytic activity">
    <reaction evidence="7 8">
        <text>cytidine(34) in tRNA(Ile2) + L-lysine + ATP = lysidine(34) in tRNA(Ile2) + AMP + diphosphate + H(+)</text>
        <dbReference type="Rhea" id="RHEA:43744"/>
        <dbReference type="Rhea" id="RHEA-COMP:10625"/>
        <dbReference type="Rhea" id="RHEA-COMP:10670"/>
        <dbReference type="ChEBI" id="CHEBI:15378"/>
        <dbReference type="ChEBI" id="CHEBI:30616"/>
        <dbReference type="ChEBI" id="CHEBI:32551"/>
        <dbReference type="ChEBI" id="CHEBI:33019"/>
        <dbReference type="ChEBI" id="CHEBI:82748"/>
        <dbReference type="ChEBI" id="CHEBI:83665"/>
        <dbReference type="ChEBI" id="CHEBI:456215"/>
        <dbReference type="EC" id="6.3.4.19"/>
    </reaction>
</comment>
<dbReference type="InterPro" id="IPR014729">
    <property type="entry name" value="Rossmann-like_a/b/a_fold"/>
</dbReference>
<dbReference type="CDD" id="cd01992">
    <property type="entry name" value="TilS_N"/>
    <property type="match status" value="1"/>
</dbReference>
<dbReference type="Pfam" id="PF11734">
    <property type="entry name" value="TilS_C"/>
    <property type="match status" value="1"/>
</dbReference>
<evidence type="ECO:0000256" key="8">
    <source>
        <dbReference type="HAMAP-Rule" id="MF_01161"/>
    </source>
</evidence>
<dbReference type="GO" id="GO:0032267">
    <property type="term" value="F:tRNA(Ile)-lysidine synthase activity"/>
    <property type="evidence" value="ECO:0007669"/>
    <property type="project" value="UniProtKB-EC"/>
</dbReference>
<dbReference type="EC" id="6.3.4.19" evidence="8"/>
<organism evidence="10 11">
    <name type="scientific">Thermanaerothrix solaris</name>
    <dbReference type="NCBI Taxonomy" id="3058434"/>
    <lineage>
        <taxon>Bacteria</taxon>
        <taxon>Bacillati</taxon>
        <taxon>Chloroflexota</taxon>
        <taxon>Anaerolineae</taxon>
        <taxon>Anaerolineales</taxon>
        <taxon>Anaerolineaceae</taxon>
        <taxon>Thermanaerothrix</taxon>
    </lineage>
</organism>
<comment type="function">
    <text evidence="8">Ligates lysine onto the cytidine present at position 34 of the AUA codon-specific tRNA(Ile) that contains the anticodon CAU, in an ATP-dependent manner. Cytidine is converted to lysidine, thus changing the amino acid specificity of the tRNA from methionine to isoleucine.</text>
</comment>
<evidence type="ECO:0000256" key="7">
    <source>
        <dbReference type="ARBA" id="ARBA00048539"/>
    </source>
</evidence>
<gene>
    <name evidence="8 10" type="primary">tilS</name>
    <name evidence="10" type="ORF">QYE77_00575</name>
</gene>
<dbReference type="SMART" id="SM00977">
    <property type="entry name" value="TilS_C"/>
    <property type="match status" value="1"/>
</dbReference>
<comment type="caution">
    <text evidence="10">The sequence shown here is derived from an EMBL/GenBank/DDBJ whole genome shotgun (WGS) entry which is preliminary data.</text>
</comment>
<dbReference type="SUPFAM" id="SSF56037">
    <property type="entry name" value="PheT/TilS domain"/>
    <property type="match status" value="1"/>
</dbReference>
<dbReference type="PANTHER" id="PTHR43033">
    <property type="entry name" value="TRNA(ILE)-LYSIDINE SYNTHASE-RELATED"/>
    <property type="match status" value="1"/>
</dbReference>
<evidence type="ECO:0000313" key="10">
    <source>
        <dbReference type="EMBL" id="MDT8896745.1"/>
    </source>
</evidence>
<evidence type="ECO:0000256" key="2">
    <source>
        <dbReference type="ARBA" id="ARBA00022490"/>
    </source>
</evidence>
<dbReference type="EMBL" id="JAUHMF010000001">
    <property type="protein sequence ID" value="MDT8896745.1"/>
    <property type="molecule type" value="Genomic_DNA"/>
</dbReference>
<dbReference type="InterPro" id="IPR012094">
    <property type="entry name" value="tRNA_Ile_lys_synt"/>
</dbReference>
<dbReference type="PANTHER" id="PTHR43033:SF1">
    <property type="entry name" value="TRNA(ILE)-LYSIDINE SYNTHASE-RELATED"/>
    <property type="match status" value="1"/>
</dbReference>
<accession>A0ABU3NIQ6</accession>
<evidence type="ECO:0000256" key="6">
    <source>
        <dbReference type="ARBA" id="ARBA00022840"/>
    </source>
</evidence>
<keyword evidence="3 8" id="KW-0436">Ligase</keyword>
<dbReference type="NCBIfam" id="TIGR02432">
    <property type="entry name" value="lysidine_TilS_N"/>
    <property type="match status" value="1"/>
</dbReference>
<dbReference type="Proteomes" id="UP001254165">
    <property type="component" value="Unassembled WGS sequence"/>
</dbReference>
<dbReference type="InterPro" id="IPR012796">
    <property type="entry name" value="Lysidine-tRNA-synth_C"/>
</dbReference>
<dbReference type="HAMAP" id="MF_01161">
    <property type="entry name" value="tRNA_Ile_lys_synt"/>
    <property type="match status" value="1"/>
</dbReference>
<comment type="similarity">
    <text evidence="8">Belongs to the tRNA(Ile)-lysidine synthase family.</text>
</comment>
<comment type="subcellular location">
    <subcellularLocation>
        <location evidence="1 8">Cytoplasm</location>
    </subcellularLocation>
</comment>
<feature type="domain" description="Lysidine-tRNA(Ile) synthetase C-terminal" evidence="9">
    <location>
        <begin position="393"/>
        <end position="465"/>
    </location>
</feature>
<keyword evidence="4 8" id="KW-0819">tRNA processing</keyword>
<dbReference type="RefSeq" id="WP_315623236.1">
    <property type="nucleotide sequence ID" value="NZ_JAUHMF010000001.1"/>
</dbReference>
<dbReference type="SUPFAM" id="SSF82829">
    <property type="entry name" value="MesJ substrate recognition domain-like"/>
    <property type="match status" value="1"/>
</dbReference>
<keyword evidence="11" id="KW-1185">Reference proteome</keyword>
<dbReference type="SUPFAM" id="SSF52402">
    <property type="entry name" value="Adenine nucleotide alpha hydrolases-like"/>
    <property type="match status" value="1"/>
</dbReference>
<dbReference type="NCBIfam" id="TIGR02433">
    <property type="entry name" value="lysidine_TilS_C"/>
    <property type="match status" value="1"/>
</dbReference>
<evidence type="ECO:0000313" key="11">
    <source>
        <dbReference type="Proteomes" id="UP001254165"/>
    </source>
</evidence>
<evidence type="ECO:0000256" key="3">
    <source>
        <dbReference type="ARBA" id="ARBA00022598"/>
    </source>
</evidence>
<dbReference type="InterPro" id="IPR011063">
    <property type="entry name" value="TilS/TtcA_N"/>
</dbReference>
<name>A0ABU3NIQ6_9CHLR</name>
<comment type="domain">
    <text evidence="8">The N-terminal region contains the highly conserved SGGXDS motif, predicted to be a P-loop motif involved in ATP binding.</text>
</comment>
<evidence type="ECO:0000259" key="9">
    <source>
        <dbReference type="SMART" id="SM00977"/>
    </source>
</evidence>
<dbReference type="InterPro" id="IPR012795">
    <property type="entry name" value="tRNA_Ile_lys_synt_N"/>
</dbReference>
<feature type="binding site" evidence="8">
    <location>
        <begin position="26"/>
        <end position="31"/>
    </location>
    <ligand>
        <name>ATP</name>
        <dbReference type="ChEBI" id="CHEBI:30616"/>
    </ligand>
</feature>
<dbReference type="Pfam" id="PF01171">
    <property type="entry name" value="ATP_bind_3"/>
    <property type="match status" value="1"/>
</dbReference>
<proteinExistence type="inferred from homology"/>
<reference evidence="10 11" key="1">
    <citation type="submission" date="2023-07" db="EMBL/GenBank/DDBJ databases">
        <title>Novel species of Thermanaerothrix with wide hydrolytic capabilities.</title>
        <authorList>
            <person name="Zayulina K.S."/>
            <person name="Podosokorskaya O.A."/>
            <person name="Elcheninov A.G."/>
        </authorList>
    </citation>
    <scope>NUCLEOTIDE SEQUENCE [LARGE SCALE GENOMIC DNA]</scope>
    <source>
        <strain evidence="10 11">4228-RoL</strain>
    </source>
</reference>